<sequence length="186" mass="22318">MAYHQYIDYDDPADQDLREDDRYYVDRRRDYRNVNSAAFMDMPLDRYVSARDARHPIRQNVARRYNQYEKGSRGLKRIIEEEMRHKSRNVDVRVIRNPPRRNTQKIVIIKKIYTNGSKVEKKNNNNFKKPQPSKKHQKKGNNKNTSRKPTIEELNRELDEYMNSAKKGKSSKELLDAELDEYMSYA</sequence>
<protein>
    <recommendedName>
        <fullName evidence="3">Chromatin target of PRMT1 protein C-terminal domain-containing protein</fullName>
    </recommendedName>
</protein>
<feature type="compositionally biased region" description="Basic residues" evidence="2">
    <location>
        <begin position="131"/>
        <end position="141"/>
    </location>
</feature>
<dbReference type="Pfam" id="PF13865">
    <property type="entry name" value="FoP_duplication"/>
    <property type="match status" value="1"/>
</dbReference>
<dbReference type="InterPro" id="IPR025715">
    <property type="entry name" value="FoP_C"/>
</dbReference>
<organism evidence="4 5">
    <name type="scientific">Bursaphelenchus okinawaensis</name>
    <dbReference type="NCBI Taxonomy" id="465554"/>
    <lineage>
        <taxon>Eukaryota</taxon>
        <taxon>Metazoa</taxon>
        <taxon>Ecdysozoa</taxon>
        <taxon>Nematoda</taxon>
        <taxon>Chromadorea</taxon>
        <taxon>Rhabditida</taxon>
        <taxon>Tylenchina</taxon>
        <taxon>Tylenchomorpha</taxon>
        <taxon>Aphelenchoidea</taxon>
        <taxon>Aphelenchoididae</taxon>
        <taxon>Bursaphelenchus</taxon>
    </lineage>
</organism>
<gene>
    <name evidence="4" type="ORF">BOKJ2_LOCUS582</name>
</gene>
<dbReference type="Proteomes" id="UP000614601">
    <property type="component" value="Unassembled WGS sequence"/>
</dbReference>
<dbReference type="EMBL" id="CAJFCW020000001">
    <property type="protein sequence ID" value="CAG9079730.1"/>
    <property type="molecule type" value="Genomic_DNA"/>
</dbReference>
<comment type="caution">
    <text evidence="4">The sequence shown here is derived from an EMBL/GenBank/DDBJ whole genome shotgun (WGS) entry which is preliminary data.</text>
</comment>
<dbReference type="EMBL" id="CAJFDH010000001">
    <property type="protein sequence ID" value="CAD5205898.1"/>
    <property type="molecule type" value="Genomic_DNA"/>
</dbReference>
<dbReference type="Proteomes" id="UP000783686">
    <property type="component" value="Unassembled WGS sequence"/>
</dbReference>
<evidence type="ECO:0000256" key="1">
    <source>
        <dbReference type="ARBA" id="ARBA00022884"/>
    </source>
</evidence>
<evidence type="ECO:0000313" key="4">
    <source>
        <dbReference type="EMBL" id="CAD5205898.1"/>
    </source>
</evidence>
<feature type="domain" description="Chromatin target of PRMT1 protein C-terminal" evidence="3">
    <location>
        <begin position="117"/>
        <end position="184"/>
    </location>
</feature>
<dbReference type="GO" id="GO:0003723">
    <property type="term" value="F:RNA binding"/>
    <property type="evidence" value="ECO:0007669"/>
    <property type="project" value="UniProtKB-KW"/>
</dbReference>
<keyword evidence="1" id="KW-0694">RNA-binding</keyword>
<keyword evidence="5" id="KW-1185">Reference proteome</keyword>
<evidence type="ECO:0000313" key="5">
    <source>
        <dbReference type="Proteomes" id="UP000614601"/>
    </source>
</evidence>
<evidence type="ECO:0000259" key="3">
    <source>
        <dbReference type="Pfam" id="PF13865"/>
    </source>
</evidence>
<evidence type="ECO:0000256" key="2">
    <source>
        <dbReference type="SAM" id="MobiDB-lite"/>
    </source>
</evidence>
<name>A0A811JR60_9BILA</name>
<feature type="region of interest" description="Disordered" evidence="2">
    <location>
        <begin position="117"/>
        <end position="154"/>
    </location>
</feature>
<dbReference type="AlphaFoldDB" id="A0A811JR60"/>
<reference evidence="4" key="1">
    <citation type="submission" date="2020-09" db="EMBL/GenBank/DDBJ databases">
        <authorList>
            <person name="Kikuchi T."/>
        </authorList>
    </citation>
    <scope>NUCLEOTIDE SEQUENCE</scope>
    <source>
        <strain evidence="4">SH1</strain>
    </source>
</reference>
<accession>A0A811JR60</accession>
<proteinExistence type="predicted"/>